<dbReference type="EMBL" id="LR134377">
    <property type="protein sequence ID" value="VEH08964.1"/>
    <property type="molecule type" value="Genomic_DNA"/>
</dbReference>
<feature type="domain" description="Carboxylesterase type B" evidence="4">
    <location>
        <begin position="111"/>
        <end position="566"/>
    </location>
</feature>
<evidence type="ECO:0000313" key="5">
    <source>
        <dbReference type="EMBL" id="VEH08964.1"/>
    </source>
</evidence>
<dbReference type="AlphaFoldDB" id="A0AB38VW18"/>
<dbReference type="PANTHER" id="PTHR11559">
    <property type="entry name" value="CARBOXYLESTERASE"/>
    <property type="match status" value="1"/>
</dbReference>
<dbReference type="SUPFAM" id="SSF53474">
    <property type="entry name" value="alpha/beta-Hydrolases"/>
    <property type="match status" value="1"/>
</dbReference>
<evidence type="ECO:0000256" key="2">
    <source>
        <dbReference type="ARBA" id="ARBA00022801"/>
    </source>
</evidence>
<dbReference type="EC" id="3.1.1.-" evidence="3"/>
<dbReference type="PROSITE" id="PS00122">
    <property type="entry name" value="CARBOXYLESTERASE_B_1"/>
    <property type="match status" value="1"/>
</dbReference>
<evidence type="ECO:0000256" key="3">
    <source>
        <dbReference type="RuleBase" id="RU361235"/>
    </source>
</evidence>
<gene>
    <name evidence="5" type="primary">lipT1</name>
    <name evidence="5" type="ORF">NCTC949_02090</name>
</gene>
<dbReference type="GO" id="GO:0016787">
    <property type="term" value="F:hydrolase activity"/>
    <property type="evidence" value="ECO:0007669"/>
    <property type="project" value="UniProtKB-KW"/>
</dbReference>
<protein>
    <recommendedName>
        <fullName evidence="3">Carboxylic ester hydrolase</fullName>
        <ecNumber evidence="3">3.1.1.-</ecNumber>
    </recommendedName>
</protein>
<dbReference type="RefSeq" id="WP_126317049.1">
    <property type="nucleotide sequence ID" value="NZ_LR134377.1"/>
</dbReference>
<evidence type="ECO:0000256" key="1">
    <source>
        <dbReference type="ARBA" id="ARBA00005964"/>
    </source>
</evidence>
<evidence type="ECO:0000313" key="6">
    <source>
        <dbReference type="Proteomes" id="UP000271380"/>
    </source>
</evidence>
<accession>A0AB38VW18</accession>
<organism evidence="5 6">
    <name type="scientific">Corynebacterium kutscheri</name>
    <dbReference type="NCBI Taxonomy" id="35755"/>
    <lineage>
        <taxon>Bacteria</taxon>
        <taxon>Bacillati</taxon>
        <taxon>Actinomycetota</taxon>
        <taxon>Actinomycetes</taxon>
        <taxon>Mycobacteriales</taxon>
        <taxon>Corynebacteriaceae</taxon>
        <taxon>Corynebacterium</taxon>
    </lineage>
</organism>
<reference evidence="5 6" key="1">
    <citation type="submission" date="2018-12" db="EMBL/GenBank/DDBJ databases">
        <authorList>
            <consortium name="Pathogen Informatics"/>
        </authorList>
    </citation>
    <scope>NUCLEOTIDE SEQUENCE [LARGE SCALE GENOMIC DNA]</scope>
    <source>
        <strain evidence="5 6">NCTC949</strain>
    </source>
</reference>
<dbReference type="InterPro" id="IPR002018">
    <property type="entry name" value="CarbesteraseB"/>
</dbReference>
<dbReference type="Gene3D" id="3.40.50.1820">
    <property type="entry name" value="alpha/beta hydrolase"/>
    <property type="match status" value="1"/>
</dbReference>
<name>A0AB38VW18_9CORY</name>
<dbReference type="InterPro" id="IPR019826">
    <property type="entry name" value="Carboxylesterase_B_AS"/>
</dbReference>
<proteinExistence type="inferred from homology"/>
<dbReference type="Pfam" id="PF00135">
    <property type="entry name" value="COesterase"/>
    <property type="match status" value="1"/>
</dbReference>
<dbReference type="InterPro" id="IPR050309">
    <property type="entry name" value="Type-B_Carboxylest/Lipase"/>
</dbReference>
<comment type="similarity">
    <text evidence="1 3">Belongs to the type-B carboxylesterase/lipase family.</text>
</comment>
<dbReference type="Proteomes" id="UP000271380">
    <property type="component" value="Chromosome"/>
</dbReference>
<dbReference type="InterPro" id="IPR029058">
    <property type="entry name" value="AB_hydrolase_fold"/>
</dbReference>
<keyword evidence="2 3" id="KW-0378">Hydrolase</keyword>
<evidence type="ECO:0000259" key="4">
    <source>
        <dbReference type="Pfam" id="PF00135"/>
    </source>
</evidence>
<sequence>MSAKKQVTSESTKLVQLKKQVKDNVLRTNRKSVLKKNSTTRKTKKQTKELDRRVKKLLKTSDKILVAGEEIVAYGENLTVADSRVNLAQKLKTELKNVRSHSVKKAHPGLVIKTTAGYVQGLFLDAPQPVRTWRGVPYGADTGGDNRFRAPQPVPPWQGVKVCDSYGSVALQPTYRPSDKLRGSEDCLNLDIVRPDTDETLPVVVYLHGGSFIYGSSHEQLLRGHFLAPAMNVVYVSVNFRLGALGFLDMRALGDDCVANPALMDQLLALRWVKENIAAFGGNPSNVTLMGESAGANNVLTLMCVPAAQGLFHKAIAQSPPIAAIHSRAQSVLWALELARRSGLARSATLADVRALDAEVLVKAGQTMMWRSREILLNLNVCYSPTVDNNILFDHPINVFTQGNQHKIPLLIGTNIDEASFSKGLYVRSAARSKAALRMLTAFDPVGAPTVFEAYNGAEIRKDFADFLSDAVFWAPSVQIATAHSSVADTWMYRFDFASILLKMIGLGAMHATELTPVFGDLNGSRMAALNKLGGRAALYELTQHMQKEWAEFIHHSATSTDWPRYALASDTTPGRATRIFDREVHTIYDPRSAYRQAWQNYDVRMWGMGRPELLEELGVELVDEKETKALPAPDLKHS</sequence>